<dbReference type="AlphaFoldDB" id="Q5VP73"/>
<feature type="compositionally biased region" description="Basic and acidic residues" evidence="1">
    <location>
        <begin position="180"/>
        <end position="200"/>
    </location>
</feature>
<dbReference type="Proteomes" id="UP000817658">
    <property type="component" value="Chromosome 1"/>
</dbReference>
<sequence length="272" mass="28351">MGHRRGTKPARPSQGVAAACGHRRQQPATWNGGGRPEDSSAHGDRDAPQEAEVGKKGGREKKGREERSSPEAAAGAEEDDSDDDCPMAACEDGGRTGSPLTFRRRRGSWGGEDRCGATARVGVDRSGGATRLESAAAAKRGGSRGYGATEVERGNGAVAELARAVAKLAVAAEQCGGDPSDGKRRPEFAEGRGGRIEHGRGGVGAATAGEVGRRRGVMAARPAPVFVGRARKMVEDVQGIVPTSLDASSGARGRRILRRRGRQWRLGLAGER</sequence>
<organism evidence="2">
    <name type="scientific">Oryza sativa subsp. japonica</name>
    <name type="common">Rice</name>
    <dbReference type="NCBI Taxonomy" id="39947"/>
    <lineage>
        <taxon>Eukaryota</taxon>
        <taxon>Viridiplantae</taxon>
        <taxon>Streptophyta</taxon>
        <taxon>Embryophyta</taxon>
        <taxon>Tracheophyta</taxon>
        <taxon>Spermatophyta</taxon>
        <taxon>Magnoliopsida</taxon>
        <taxon>Liliopsida</taxon>
        <taxon>Poales</taxon>
        <taxon>Poaceae</taxon>
        <taxon>BOP clade</taxon>
        <taxon>Oryzoideae</taxon>
        <taxon>Oryzeae</taxon>
        <taxon>Oryzinae</taxon>
        <taxon>Oryza</taxon>
        <taxon>Oryza sativa</taxon>
    </lineage>
</organism>
<protein>
    <submittedName>
        <fullName evidence="2">Uncharacterized protein</fullName>
    </submittedName>
</protein>
<reference evidence="2" key="1">
    <citation type="journal article" date="2002" name="Nature">
        <title>The genome sequence and structure of rice chromosome 1.</title>
        <authorList>
            <person name="Sasaki T."/>
            <person name="Matsumoto T."/>
            <person name="Yamamoto K."/>
            <person name="Sakata K."/>
            <person name="Baba T."/>
            <person name="Katayose Y."/>
            <person name="Wu J."/>
            <person name="Niimura Y."/>
            <person name="Cheng Z."/>
            <person name="Nagamura Y."/>
            <person name="Antonio B.A."/>
            <person name="Kanamori H."/>
            <person name="Hosokawa S."/>
            <person name="Masukawa M."/>
            <person name="Arikawa K."/>
            <person name="Chiden Y."/>
            <person name="Hayashi M."/>
            <person name="Okamoto M."/>
            <person name="Ando T."/>
            <person name="Aoki H."/>
            <person name="Arita K."/>
            <person name="Hamada M."/>
            <person name="Harada C."/>
            <person name="Hijishita S."/>
            <person name="Honda M."/>
            <person name="Ichikawa Y."/>
            <person name="Idonuma A."/>
            <person name="Iijima M."/>
            <person name="Ikeda M."/>
            <person name="Ikeno M."/>
            <person name="Itoh S."/>
            <person name="Itoh T."/>
            <person name="Itoh Y."/>
            <person name="Itoh Y."/>
            <person name="Iwabuchi A."/>
            <person name="Kamiya K."/>
            <person name="Karasawa W."/>
            <person name="Katagiri S."/>
            <person name="Kikuta A."/>
            <person name="Kobayashi N."/>
            <person name="Kono I."/>
            <person name="Machita K."/>
            <person name="Maehara T."/>
            <person name="Mizuno H."/>
            <person name="Mizubayashi T."/>
            <person name="Mukai Y."/>
            <person name="Nagasaki H."/>
            <person name="Nakashima M."/>
            <person name="Nakama Y."/>
            <person name="Nakamichi Y."/>
            <person name="Nakamura M."/>
            <person name="Namiki N."/>
            <person name="Negishi M."/>
            <person name="Ohta I."/>
            <person name="Ono N."/>
            <person name="Saji S."/>
            <person name="Sakai K."/>
            <person name="Shibata M."/>
            <person name="Shimokawa T."/>
            <person name="Shomura A."/>
            <person name="Song J."/>
            <person name="Takazaki Y."/>
            <person name="Terasawa K."/>
            <person name="Tsuji K."/>
            <person name="Waki K."/>
            <person name="Yamagata H."/>
            <person name="Yamane H."/>
            <person name="Yoshiki S."/>
            <person name="Yoshihara R."/>
            <person name="Yukawa K."/>
            <person name="Zhong H."/>
            <person name="Iwama H."/>
            <person name="Endo T."/>
            <person name="Ito H."/>
            <person name="Hahn J.H."/>
            <person name="Kim H.I."/>
            <person name="Eun M.Y."/>
            <person name="Yano M."/>
            <person name="Jiang J."/>
            <person name="Gojobori T."/>
        </authorList>
    </citation>
    <scope>NUCLEOTIDE SEQUENCE [LARGE SCALE GENOMIC DNA]</scope>
</reference>
<feature type="region of interest" description="Disordered" evidence="1">
    <location>
        <begin position="173"/>
        <end position="208"/>
    </location>
</feature>
<feature type="region of interest" description="Disordered" evidence="1">
    <location>
        <begin position="1"/>
        <end position="115"/>
    </location>
</feature>
<dbReference type="EMBL" id="AP003725">
    <property type="protein sequence ID" value="BAD68752.1"/>
    <property type="molecule type" value="Genomic_DNA"/>
</dbReference>
<evidence type="ECO:0000313" key="2">
    <source>
        <dbReference type="EMBL" id="BAD68752.1"/>
    </source>
</evidence>
<proteinExistence type="predicted"/>
<accession>Q5VP73</accession>
<evidence type="ECO:0000256" key="1">
    <source>
        <dbReference type="SAM" id="MobiDB-lite"/>
    </source>
</evidence>
<name>Q5VP73_ORYSJ</name>
<feature type="compositionally biased region" description="Basic and acidic residues" evidence="1">
    <location>
        <begin position="35"/>
        <end position="69"/>
    </location>
</feature>
<feature type="compositionally biased region" description="Acidic residues" evidence="1">
    <location>
        <begin position="76"/>
        <end position="85"/>
    </location>
</feature>
<gene>
    <name evidence="2" type="primary">P0510C12.25</name>
</gene>